<dbReference type="SUPFAM" id="SSF57850">
    <property type="entry name" value="RING/U-box"/>
    <property type="match status" value="1"/>
</dbReference>
<dbReference type="AlphaFoldDB" id="A0A819N8R9"/>
<dbReference type="InterPro" id="IPR011992">
    <property type="entry name" value="EF-hand-dom_pair"/>
</dbReference>
<evidence type="ECO:0000256" key="2">
    <source>
        <dbReference type="ARBA" id="ARBA00022771"/>
    </source>
</evidence>
<dbReference type="GO" id="GO:0005886">
    <property type="term" value="C:plasma membrane"/>
    <property type="evidence" value="ECO:0007669"/>
    <property type="project" value="TreeGrafter"/>
</dbReference>
<feature type="domain" description="RING-type" evidence="9">
    <location>
        <begin position="386"/>
        <end position="429"/>
    </location>
</feature>
<dbReference type="InterPro" id="IPR017907">
    <property type="entry name" value="Znf_RING_CS"/>
</dbReference>
<dbReference type="UniPathway" id="UPA00143"/>
<dbReference type="PANTHER" id="PTHR23007:SF11">
    <property type="entry name" value="E3 UBIQUITIN-PROTEIN LIGASE CBL"/>
    <property type="match status" value="1"/>
</dbReference>
<keyword evidence="1 7" id="KW-0479">Metal-binding</keyword>
<keyword evidence="5" id="KW-0963">Cytoplasm</keyword>
<dbReference type="GO" id="GO:0003743">
    <property type="term" value="F:translation initiation factor activity"/>
    <property type="evidence" value="ECO:0007669"/>
    <property type="project" value="UniProtKB-UniRule"/>
</dbReference>
<dbReference type="GO" id="GO:0001784">
    <property type="term" value="F:phosphotyrosine residue binding"/>
    <property type="evidence" value="ECO:0007669"/>
    <property type="project" value="UniProtKB-UniRule"/>
</dbReference>
<gene>
    <name evidence="12" type="ORF">OVN521_LOCUS14606</name>
</gene>
<dbReference type="SUPFAM" id="SSF55550">
    <property type="entry name" value="SH2 domain"/>
    <property type="match status" value="1"/>
</dbReference>
<dbReference type="InterPro" id="IPR014742">
    <property type="entry name" value="Adaptor_Cbl_SH2-like"/>
</dbReference>
<feature type="domain" description="Cbl-PTB" evidence="11">
    <location>
        <begin position="50"/>
        <end position="356"/>
    </location>
</feature>
<evidence type="ECO:0000256" key="8">
    <source>
        <dbReference type="SAM" id="MobiDB-lite"/>
    </source>
</evidence>
<dbReference type="Pfam" id="PF02262">
    <property type="entry name" value="Cbl_N"/>
    <property type="match status" value="1"/>
</dbReference>
<comment type="pathway">
    <text evidence="7">Protein modification; protein ubiquitination.</text>
</comment>
<keyword evidence="3 7" id="KW-0862">Zinc</keyword>
<comment type="subunit">
    <text evidence="5">Component of the eukaryotic translation initiation factor 3 (eIF-3) complex.</text>
</comment>
<comment type="domain">
    <text evidence="7">The N-terminus is composed of the phosphotyrosine binding (PTB) domain, a short linker region and the RING-type zinc finger. The PTB domain, which is also called TKB (tyrosine kinase binding) domain, is composed of three different subdomains: a four-helix bundle (4H), a calcium-binding EF hand and a divergent SH2 domain.</text>
</comment>
<dbReference type="GO" id="GO:0007166">
    <property type="term" value="P:cell surface receptor signaling pathway"/>
    <property type="evidence" value="ECO:0007669"/>
    <property type="project" value="InterPro"/>
</dbReference>
<evidence type="ECO:0000259" key="9">
    <source>
        <dbReference type="PROSITE" id="PS50089"/>
    </source>
</evidence>
<evidence type="ECO:0000313" key="12">
    <source>
        <dbReference type="EMBL" id="CAF3993169.1"/>
    </source>
</evidence>
<comment type="caution">
    <text evidence="12">The sequence shown here is derived from an EMBL/GenBank/DDBJ whole genome shotgun (WGS) entry which is preliminary data.</text>
</comment>
<evidence type="ECO:0000256" key="4">
    <source>
        <dbReference type="ARBA" id="ARBA00022837"/>
    </source>
</evidence>
<feature type="compositionally biased region" description="Pro residues" evidence="8">
    <location>
        <begin position="542"/>
        <end position="551"/>
    </location>
</feature>
<dbReference type="Proteomes" id="UP000663866">
    <property type="component" value="Unassembled WGS sequence"/>
</dbReference>
<sequence>MAQAAASNLRRRILGSRQDSPSTLPMQSATNDIPSALSINVNPLLLNSQHRPLVRIDRRSIEKVWKQMDRIVKYCQMPKMNLKNSPPYMLDILPDLYQTLREIMNNYDDRLHILNDIDYFRIFIDNLIDQCTKTIDCFKRAGHHMYDEQSTYRKHLTKLSLYFSHNLAELKSLFNRGIYEGEKFRLTKQEANDFWKCNFNERTIVPWEEFKERLNQIHPIQTINEATALQNTIDLTNNNHVSIFEFDVFTRLFHPWSSLLTNWKLLAVAHPGFMAFMTYDEVKAILTNYIEKPGSYVFRLSCTRLGQWAIGYVTSQNTILQTIPQTKPLIQSLIDGEREGYYKYPNGKNIHIDLSSALRPTESDRIYVSEEQYAIYCDMGTCFELCKICSVNNKDCKIQPCGHLICQSCLIAWQNQNSAKPPPLCPFCRGEIKGFESIVISPFDSAMVVNRKESSPNGSNEFDDQTLDANPNVQTLQSLAIARPLNHENSHLNNNSPSSSDVMSSTPPPIPPRPVTIKPSGTRVSADTISRSQLQQPSHQTVPPPPLPPPLHNNNDILPLSQRILTKNQQTLSSASSSESLNDSLALRSTASSELATTRSLILHNSATNQTRPVRQTASPILDPATNTNEQFRTIEDIRVRLIDEHTIEQPRIEAVLILTQGLPLMKQYELAKSFLRQVQQEQQSLNQNNTFVNGSFIKKMKEIPTTCVAAVYSEIEPEPQLKDIEKFMRDHGADPVLDVSSEDLESRVESIVRELRHVLKDSFLEGEMEMFLNSVMSLILVVPEDKINRPVLNFSEATVNANLPEKYGPMKIRVLTNLIYVVPEHANIDKYRILIDLIKCARNHRCINTVPVGIDQIKLWVKEWNVSIEQIQELYRNMHEAYVASGDSTNALQLLLELLGTYTKETASKARTDAVKCIINSINDPNVFLMDHLLLLEPVKMLEGENIHNLLKIFVFSRLQDYLEFYSKQKPFIESSVYLGVKHERNLTKMRLLTFILIAENQKELTFDAIEKEMQISADDIESFIIEAVRTKMIRCKIDHLARKVIVDNTEQRSFTKQHWISLKEKLEAWKSNLTMINSHFHTLAN</sequence>
<dbReference type="GO" id="GO:0071541">
    <property type="term" value="C:eukaryotic translation initiation factor 3 complex, eIF3m"/>
    <property type="evidence" value="ECO:0007669"/>
    <property type="project" value="UniProtKB-UniRule"/>
</dbReference>
<dbReference type="InterPro" id="IPR000717">
    <property type="entry name" value="PCI_dom"/>
</dbReference>
<feature type="compositionally biased region" description="Polar residues" evidence="8">
    <location>
        <begin position="17"/>
        <end position="29"/>
    </location>
</feature>
<dbReference type="InterPro" id="IPR027528">
    <property type="entry name" value="eIF3m"/>
</dbReference>
<dbReference type="Pfam" id="PF02762">
    <property type="entry name" value="Cbl_N3"/>
    <property type="match status" value="1"/>
</dbReference>
<accession>A0A819N8R9</accession>
<evidence type="ECO:0000256" key="1">
    <source>
        <dbReference type="ARBA" id="ARBA00022723"/>
    </source>
</evidence>
<reference evidence="12" key="1">
    <citation type="submission" date="2021-02" db="EMBL/GenBank/DDBJ databases">
        <authorList>
            <person name="Nowell W R."/>
        </authorList>
    </citation>
    <scope>NUCLEOTIDE SEQUENCE</scope>
</reference>
<dbReference type="GO" id="GO:0016567">
    <property type="term" value="P:protein ubiquitination"/>
    <property type="evidence" value="ECO:0007669"/>
    <property type="project" value="UniProtKB-UniPathway"/>
</dbReference>
<feature type="compositionally biased region" description="Low complexity" evidence="8">
    <location>
        <begin position="491"/>
        <end position="505"/>
    </location>
</feature>
<evidence type="ECO:0000313" key="13">
    <source>
        <dbReference type="Proteomes" id="UP000663866"/>
    </source>
</evidence>
<evidence type="ECO:0000259" key="11">
    <source>
        <dbReference type="PROSITE" id="PS51506"/>
    </source>
</evidence>
<evidence type="ECO:0000256" key="6">
    <source>
        <dbReference type="PROSITE-ProRule" id="PRU00175"/>
    </source>
</evidence>
<dbReference type="GO" id="GO:0061630">
    <property type="term" value="F:ubiquitin protein ligase activity"/>
    <property type="evidence" value="ECO:0007669"/>
    <property type="project" value="UniProtKB-EC"/>
</dbReference>
<dbReference type="InterPro" id="IPR024162">
    <property type="entry name" value="Adaptor_Cbl"/>
</dbReference>
<name>A0A819N8R9_9BILA</name>
<keyword evidence="2 6" id="KW-0863">Zinc-finger</keyword>
<dbReference type="GO" id="GO:0023051">
    <property type="term" value="P:regulation of signaling"/>
    <property type="evidence" value="ECO:0007669"/>
    <property type="project" value="InterPro"/>
</dbReference>
<keyword evidence="7" id="KW-0808">Transferase</keyword>
<dbReference type="PROSITE" id="PS50250">
    <property type="entry name" value="PCI"/>
    <property type="match status" value="1"/>
</dbReference>
<dbReference type="SUPFAM" id="SSF47473">
    <property type="entry name" value="EF-hand"/>
    <property type="match status" value="1"/>
</dbReference>
<organism evidence="12 13">
    <name type="scientific">Rotaria magnacalcarata</name>
    <dbReference type="NCBI Taxonomy" id="392030"/>
    <lineage>
        <taxon>Eukaryota</taxon>
        <taxon>Metazoa</taxon>
        <taxon>Spiralia</taxon>
        <taxon>Gnathifera</taxon>
        <taxon>Rotifera</taxon>
        <taxon>Eurotatoria</taxon>
        <taxon>Bdelloidea</taxon>
        <taxon>Philodinida</taxon>
        <taxon>Philodinidae</taxon>
        <taxon>Rotaria</taxon>
    </lineage>
</organism>
<dbReference type="PROSITE" id="PS51506">
    <property type="entry name" value="CBL_PTB"/>
    <property type="match status" value="1"/>
</dbReference>
<dbReference type="InterPro" id="IPR001841">
    <property type="entry name" value="Znf_RING"/>
</dbReference>
<dbReference type="GO" id="GO:0001732">
    <property type="term" value="P:formation of cytoplasmic translation initiation complex"/>
    <property type="evidence" value="ECO:0007669"/>
    <property type="project" value="UniProtKB-UniRule"/>
</dbReference>
<protein>
    <recommendedName>
        <fullName evidence="5">Eukaryotic translation initiation factor 3 subunit M</fullName>
        <shortName evidence="5">eIF3m</shortName>
    </recommendedName>
</protein>
<dbReference type="Gene3D" id="1.10.238.10">
    <property type="entry name" value="EF-hand"/>
    <property type="match status" value="1"/>
</dbReference>
<dbReference type="GO" id="GO:0033290">
    <property type="term" value="C:eukaryotic 48S preinitiation complex"/>
    <property type="evidence" value="ECO:0007669"/>
    <property type="project" value="UniProtKB-UniRule"/>
</dbReference>
<comment type="catalytic activity">
    <reaction evidence="7">
        <text>S-ubiquitinyl-[E2 ubiquitin-conjugating enzyme]-L-cysteine + [acceptor protein]-L-lysine = [E2 ubiquitin-conjugating enzyme]-L-cysteine + N(6)-ubiquitinyl-[acceptor protein]-L-lysine.</text>
        <dbReference type="EC" id="2.3.2.27"/>
    </reaction>
</comment>
<feature type="domain" description="PCI" evidence="10">
    <location>
        <begin position="888"/>
        <end position="1053"/>
    </location>
</feature>
<dbReference type="InterPro" id="IPR036537">
    <property type="entry name" value="Adaptor_Cbl_N_dom_sf"/>
</dbReference>
<dbReference type="Pfam" id="PF02761">
    <property type="entry name" value="Cbl_N2"/>
    <property type="match status" value="1"/>
</dbReference>
<dbReference type="Gene3D" id="1.20.930.20">
    <property type="entry name" value="Adaptor protein Cbl, N-terminal domain"/>
    <property type="match status" value="1"/>
</dbReference>
<dbReference type="Pfam" id="PF13920">
    <property type="entry name" value="zf-C3HC4_3"/>
    <property type="match status" value="1"/>
</dbReference>
<evidence type="ECO:0000256" key="7">
    <source>
        <dbReference type="RuleBase" id="RU367001"/>
    </source>
</evidence>
<dbReference type="SUPFAM" id="SSF47668">
    <property type="entry name" value="N-terminal domain of cbl (N-cbl)"/>
    <property type="match status" value="1"/>
</dbReference>
<dbReference type="EMBL" id="CAJOBG010002236">
    <property type="protein sequence ID" value="CAF3993169.1"/>
    <property type="molecule type" value="Genomic_DNA"/>
</dbReference>
<dbReference type="InterPro" id="IPR036860">
    <property type="entry name" value="SH2_dom_sf"/>
</dbReference>
<dbReference type="Pfam" id="PF18005">
    <property type="entry name" value="eIF3m_C_helix"/>
    <property type="match status" value="1"/>
</dbReference>
<dbReference type="GO" id="GO:0016282">
    <property type="term" value="C:eukaryotic 43S preinitiation complex"/>
    <property type="evidence" value="ECO:0007669"/>
    <property type="project" value="UniProtKB-UniRule"/>
</dbReference>
<dbReference type="Gene3D" id="3.30.40.10">
    <property type="entry name" value="Zinc/RING finger domain, C3HC4 (zinc finger)"/>
    <property type="match status" value="1"/>
</dbReference>
<dbReference type="InterPro" id="IPR014741">
    <property type="entry name" value="Adaptor_Cbl_EF_hand-like"/>
</dbReference>
<proteinExistence type="inferred from homology"/>
<dbReference type="InterPro" id="IPR040750">
    <property type="entry name" value="eIF3m_C_helix"/>
</dbReference>
<dbReference type="InterPro" id="IPR003153">
    <property type="entry name" value="Adaptor_Cbl_N_hlx"/>
</dbReference>
<keyword evidence="4 7" id="KW-0106">Calcium</keyword>
<dbReference type="GO" id="GO:0005509">
    <property type="term" value="F:calcium ion binding"/>
    <property type="evidence" value="ECO:0007669"/>
    <property type="project" value="UniProtKB-UniRule"/>
</dbReference>
<feature type="region of interest" description="Disordered" evidence="8">
    <location>
        <begin position="487"/>
        <end position="557"/>
    </location>
</feature>
<dbReference type="SMART" id="SM00184">
    <property type="entry name" value="RING"/>
    <property type="match status" value="1"/>
</dbReference>
<comment type="function">
    <text evidence="5">Component of the eukaryotic translation initiation factor 3 (eIF-3) complex, which is involved in protein synthesis of a specialized repertoire of mRNAs and, together with other initiation factors, stimulates binding of mRNA and methionyl-tRNAi to the 40S ribosome. The eIF-3 complex specifically targets and initiates translation of a subset of mRNAs involved in cell proliferation.</text>
</comment>
<keyword evidence="13" id="KW-1185">Reference proteome</keyword>
<dbReference type="SUPFAM" id="SSF46785">
    <property type="entry name" value="Winged helix' DNA-binding domain"/>
    <property type="match status" value="1"/>
</dbReference>
<keyword evidence="5" id="KW-0648">Protein biosynthesis</keyword>
<comment type="subcellular location">
    <subcellularLocation>
        <location evidence="5">Cytoplasm</location>
    </subcellularLocation>
</comment>
<dbReference type="Gene3D" id="3.30.505.10">
    <property type="entry name" value="SH2 domain"/>
    <property type="match status" value="1"/>
</dbReference>
<evidence type="ECO:0000256" key="3">
    <source>
        <dbReference type="ARBA" id="ARBA00022833"/>
    </source>
</evidence>
<feature type="compositionally biased region" description="Polar residues" evidence="8">
    <location>
        <begin position="522"/>
        <end position="541"/>
    </location>
</feature>
<dbReference type="PROSITE" id="PS50089">
    <property type="entry name" value="ZF_RING_2"/>
    <property type="match status" value="1"/>
</dbReference>
<dbReference type="GO" id="GO:0030971">
    <property type="term" value="F:receptor tyrosine kinase binding"/>
    <property type="evidence" value="ECO:0007669"/>
    <property type="project" value="TreeGrafter"/>
</dbReference>
<evidence type="ECO:0000256" key="5">
    <source>
        <dbReference type="HAMAP-Rule" id="MF_03012"/>
    </source>
</evidence>
<keyword evidence="5" id="KW-0396">Initiation factor</keyword>
<evidence type="ECO:0000259" key="10">
    <source>
        <dbReference type="PROSITE" id="PS50250"/>
    </source>
</evidence>
<dbReference type="GO" id="GO:0008270">
    <property type="term" value="F:zinc ion binding"/>
    <property type="evidence" value="ECO:0007669"/>
    <property type="project" value="UniProtKB-KW"/>
</dbReference>
<dbReference type="GO" id="GO:0045121">
    <property type="term" value="C:membrane raft"/>
    <property type="evidence" value="ECO:0007669"/>
    <property type="project" value="TreeGrafter"/>
</dbReference>
<dbReference type="InterPro" id="IPR024159">
    <property type="entry name" value="Cbl_PTB"/>
</dbReference>
<comment type="function">
    <text evidence="7">E3 ubiquitin-protein ligase which accepts ubiquitin from specific E2 ubiquitin-conjugating enzymes, and transfers it to substrates, generally promoting their degradation by the proteasome.</text>
</comment>
<comment type="similarity">
    <text evidence="5">Belongs to the eIF-3 subunit M family.</text>
</comment>
<dbReference type="CDD" id="cd09920">
    <property type="entry name" value="SH2_Cbl-b_TKB"/>
    <property type="match status" value="1"/>
</dbReference>
<dbReference type="SMART" id="SM00088">
    <property type="entry name" value="PINT"/>
    <property type="match status" value="1"/>
</dbReference>
<dbReference type="Pfam" id="PF01399">
    <property type="entry name" value="PCI"/>
    <property type="match status" value="1"/>
</dbReference>
<dbReference type="HAMAP" id="MF_03012">
    <property type="entry name" value="eIF3m"/>
    <property type="match status" value="1"/>
</dbReference>
<dbReference type="InterPro" id="IPR013083">
    <property type="entry name" value="Znf_RING/FYVE/PHD"/>
</dbReference>
<dbReference type="PANTHER" id="PTHR23007">
    <property type="entry name" value="CBL"/>
    <property type="match status" value="1"/>
</dbReference>
<dbReference type="GO" id="GO:0017124">
    <property type="term" value="F:SH3 domain binding"/>
    <property type="evidence" value="ECO:0007669"/>
    <property type="project" value="TreeGrafter"/>
</dbReference>
<keyword evidence="7" id="KW-0833">Ubl conjugation pathway</keyword>
<dbReference type="InterPro" id="IPR036390">
    <property type="entry name" value="WH_DNA-bd_sf"/>
</dbReference>
<dbReference type="PROSITE" id="PS00518">
    <property type="entry name" value="ZF_RING_1"/>
    <property type="match status" value="1"/>
</dbReference>
<feature type="region of interest" description="Disordered" evidence="8">
    <location>
        <begin position="6"/>
        <end position="29"/>
    </location>
</feature>